<keyword evidence="2" id="KW-1185">Reference proteome</keyword>
<dbReference type="AlphaFoldDB" id="A0AAU9M1E8"/>
<sequence>MDKDHKRVHYLTDSHEQECHKEKECYFESPGVEILETSNRKSTRLQMKNKLSSCSQAIFKSHKNTSKYTMKSSKTILDGNTPISDIKINQKNGVFLTDTASMKSSKVVPSFKYHIGAKDGIQLIVDLNLKRSDWLRSMEKTVCVCQNHLKPKFESFRQEVECLGGKSSSLDKNTLSDASFNSYPQNKFSIKSMSNEIGKTLPSKHHWSKFDQSSEYLENVTFSSEKHSSCSRRGNLYLENEERINSTQGIEVLGEENVSKRKKVYHKSGQIHGDHFVFIPSDKSVLQAAFISNSLHRYIYLCSRPLVDYCRLLHD</sequence>
<dbReference type="PANTHER" id="PTHR36376:SF1">
    <property type="entry name" value="OS09G0514700 PROTEIN"/>
    <property type="match status" value="1"/>
</dbReference>
<proteinExistence type="predicted"/>
<evidence type="ECO:0000313" key="1">
    <source>
        <dbReference type="EMBL" id="CAH1420397.1"/>
    </source>
</evidence>
<gene>
    <name evidence="1" type="ORF">LVIROSA_LOCUS7868</name>
</gene>
<dbReference type="Proteomes" id="UP001157418">
    <property type="component" value="Unassembled WGS sequence"/>
</dbReference>
<comment type="caution">
    <text evidence="1">The sequence shown here is derived from an EMBL/GenBank/DDBJ whole genome shotgun (WGS) entry which is preliminary data.</text>
</comment>
<dbReference type="PANTHER" id="PTHR36376">
    <property type="entry name" value="OS09G0514700 PROTEIN"/>
    <property type="match status" value="1"/>
</dbReference>
<accession>A0AAU9M1E8</accession>
<dbReference type="EMBL" id="CAKMRJ010001032">
    <property type="protein sequence ID" value="CAH1420397.1"/>
    <property type="molecule type" value="Genomic_DNA"/>
</dbReference>
<evidence type="ECO:0000313" key="2">
    <source>
        <dbReference type="Proteomes" id="UP001157418"/>
    </source>
</evidence>
<name>A0AAU9M1E8_9ASTR</name>
<protein>
    <submittedName>
        <fullName evidence="1">Uncharacterized protein</fullName>
    </submittedName>
</protein>
<organism evidence="1 2">
    <name type="scientific">Lactuca virosa</name>
    <dbReference type="NCBI Taxonomy" id="75947"/>
    <lineage>
        <taxon>Eukaryota</taxon>
        <taxon>Viridiplantae</taxon>
        <taxon>Streptophyta</taxon>
        <taxon>Embryophyta</taxon>
        <taxon>Tracheophyta</taxon>
        <taxon>Spermatophyta</taxon>
        <taxon>Magnoliopsida</taxon>
        <taxon>eudicotyledons</taxon>
        <taxon>Gunneridae</taxon>
        <taxon>Pentapetalae</taxon>
        <taxon>asterids</taxon>
        <taxon>campanulids</taxon>
        <taxon>Asterales</taxon>
        <taxon>Asteraceae</taxon>
        <taxon>Cichorioideae</taxon>
        <taxon>Cichorieae</taxon>
        <taxon>Lactucinae</taxon>
        <taxon>Lactuca</taxon>
    </lineage>
</organism>
<reference evidence="1 2" key="1">
    <citation type="submission" date="2022-01" db="EMBL/GenBank/DDBJ databases">
        <authorList>
            <person name="Xiong W."/>
            <person name="Schranz E."/>
        </authorList>
    </citation>
    <scope>NUCLEOTIDE SEQUENCE [LARGE SCALE GENOMIC DNA]</scope>
</reference>